<feature type="region of interest" description="Disordered" evidence="1">
    <location>
        <begin position="60"/>
        <end position="81"/>
    </location>
</feature>
<evidence type="ECO:0000313" key="2">
    <source>
        <dbReference type="EMBL" id="MDV2687512.1"/>
    </source>
</evidence>
<sequence length="81" mass="9107">ATEIDGVRPSQWVPFDQAMPGDARVDRLLAWLDLPLERRPRFETLYFDIVDTAGHRYAPHAQETREATASVDASIGRLVDG</sequence>
<dbReference type="PANTHER" id="PTHR10151:SF120">
    <property type="entry name" value="BIS(5'-ADENOSYL)-TRIPHOSPHATASE"/>
    <property type="match status" value="1"/>
</dbReference>
<dbReference type="Proteomes" id="UP001287282">
    <property type="component" value="Unassembled WGS sequence"/>
</dbReference>
<dbReference type="EMBL" id="JAWJBA010000833">
    <property type="protein sequence ID" value="MDV2687512.1"/>
    <property type="molecule type" value="Genomic_DNA"/>
</dbReference>
<name>A0ABU3XIQ2_9BACI</name>
<comment type="caution">
    <text evidence="2">The sequence shown here is derived from an EMBL/GenBank/DDBJ whole genome shotgun (WGS) entry which is preliminary data.</text>
</comment>
<dbReference type="SUPFAM" id="SSF53649">
    <property type="entry name" value="Alkaline phosphatase-like"/>
    <property type="match status" value="1"/>
</dbReference>
<organism evidence="2 3">
    <name type="scientific">Alkalihalophilus lindianensis</name>
    <dbReference type="NCBI Taxonomy" id="1630542"/>
    <lineage>
        <taxon>Bacteria</taxon>
        <taxon>Bacillati</taxon>
        <taxon>Bacillota</taxon>
        <taxon>Bacilli</taxon>
        <taxon>Bacillales</taxon>
        <taxon>Bacillaceae</taxon>
        <taxon>Alkalihalophilus</taxon>
    </lineage>
</organism>
<reference evidence="2 3" key="1">
    <citation type="submission" date="2023-10" db="EMBL/GenBank/DDBJ databases">
        <title>Screening of Alkalihalobacillus lindianensis BZ-TG-R113 and Its Alleviation of Salt Stress on Rapeseed Growth.</title>
        <authorList>
            <person name="Zhao B."/>
            <person name="Guo T."/>
        </authorList>
    </citation>
    <scope>NUCLEOTIDE SEQUENCE [LARGE SCALE GENOMIC DNA]</scope>
    <source>
        <strain evidence="2 3">BZ-TG-R113</strain>
    </source>
</reference>
<accession>A0ABU3XIQ2</accession>
<dbReference type="PANTHER" id="PTHR10151">
    <property type="entry name" value="ECTONUCLEOTIDE PYROPHOSPHATASE/PHOSPHODIESTERASE"/>
    <property type="match status" value="1"/>
</dbReference>
<feature type="non-terminal residue" evidence="2">
    <location>
        <position position="1"/>
    </location>
</feature>
<dbReference type="InterPro" id="IPR002591">
    <property type="entry name" value="Phosphodiest/P_Trfase"/>
</dbReference>
<gene>
    <name evidence="2" type="ORF">RYX56_24500</name>
</gene>
<protein>
    <submittedName>
        <fullName evidence="2">Alkaline phosphatase family protein</fullName>
    </submittedName>
</protein>
<evidence type="ECO:0000313" key="3">
    <source>
        <dbReference type="Proteomes" id="UP001287282"/>
    </source>
</evidence>
<keyword evidence="3" id="KW-1185">Reference proteome</keyword>
<proteinExistence type="predicted"/>
<evidence type="ECO:0000256" key="1">
    <source>
        <dbReference type="SAM" id="MobiDB-lite"/>
    </source>
</evidence>
<dbReference type="RefSeq" id="WP_317124406.1">
    <property type="nucleotide sequence ID" value="NZ_JAWJBA010000833.1"/>
</dbReference>
<dbReference type="Pfam" id="PF01663">
    <property type="entry name" value="Phosphodiest"/>
    <property type="match status" value="1"/>
</dbReference>
<dbReference type="Gene3D" id="3.40.720.10">
    <property type="entry name" value="Alkaline Phosphatase, subunit A"/>
    <property type="match status" value="1"/>
</dbReference>
<dbReference type="InterPro" id="IPR017850">
    <property type="entry name" value="Alkaline_phosphatase_core_sf"/>
</dbReference>
<feature type="non-terminal residue" evidence="2">
    <location>
        <position position="81"/>
    </location>
</feature>